<proteinExistence type="inferred from homology"/>
<dbReference type="FunFam" id="1.10.238.260:FF:000001">
    <property type="entry name" value="2-isopropylmalate synthase"/>
    <property type="match status" value="1"/>
</dbReference>
<sequence length="406" mass="45265">MVMLMDFLFENSWKAICPYNPKLDLKDIYIYDTTLRDGEQTPGVCFTKEQKLEIARKLDELGLKQIEAGFPIVSEREADIVKTIANEGLNADILALCRALKKDIDKAIECDVDGIITFIATSPLHLKYKFNNKSLDEILEMGVSAVEYAKEHGLFVAFSAEDATRTPIEDLIKVHKAAEEAGADRVHIADTTGCATPQSMEFICRTLKENLKKSHIGVHCHNDFGFAVINSIYGLIGGAKAVSTTVNGIGERAGNASLEELIMALTVLYDVDLELNLEVLPELCRMVEKYSGIKMPKNKPIVGELVFAHESGIHVDAVIENPLTYEPFLPEKIGVKRNILLGKHSGCRAVAYKLKLMGIDYDKEMLCEIVKKVKEIREEGKFITDEIFRNIVEEVLKNKKNSAQGE</sequence>
<dbReference type="InterPro" id="IPR054691">
    <property type="entry name" value="LeuA/HCS_post-cat"/>
</dbReference>
<dbReference type="GO" id="GO:0046912">
    <property type="term" value="F:acyltransferase activity, acyl groups converted into alkyl on transfer"/>
    <property type="evidence" value="ECO:0007669"/>
    <property type="project" value="InterPro"/>
</dbReference>
<dbReference type="Gene3D" id="3.20.20.70">
    <property type="entry name" value="Aldolase class I"/>
    <property type="match status" value="1"/>
</dbReference>
<dbReference type="EMBL" id="CP001787">
    <property type="protein sequence ID" value="ACX73429.1"/>
    <property type="molecule type" value="Genomic_DNA"/>
</dbReference>
<dbReference type="SUPFAM" id="SSF51569">
    <property type="entry name" value="Aldolase"/>
    <property type="match status" value="1"/>
</dbReference>
<dbReference type="Gene3D" id="1.10.238.260">
    <property type="match status" value="1"/>
</dbReference>
<dbReference type="HOGENOM" id="CLU_022158_4_2_2"/>
<gene>
    <name evidence="5" type="ordered locus">Metvu_1576</name>
</gene>
<dbReference type="KEGG" id="mvu:Metvu_1576"/>
<dbReference type="InterPro" id="IPR013785">
    <property type="entry name" value="Aldolase_TIM"/>
</dbReference>
<evidence type="ECO:0000259" key="4">
    <source>
        <dbReference type="PROSITE" id="PS50991"/>
    </source>
</evidence>
<dbReference type="Proteomes" id="UP000002063">
    <property type="component" value="Chromosome"/>
</dbReference>
<dbReference type="PROSITE" id="PS00815">
    <property type="entry name" value="AIPM_HOMOCIT_SYNTH_1"/>
    <property type="match status" value="1"/>
</dbReference>
<dbReference type="InterPro" id="IPR002034">
    <property type="entry name" value="AIPM/Hcit_synth_CS"/>
</dbReference>
<keyword evidence="2 3" id="KW-0808">Transferase</keyword>
<dbReference type="CDD" id="cd07940">
    <property type="entry name" value="DRE_TIM_IPMS"/>
    <property type="match status" value="1"/>
</dbReference>
<comment type="similarity">
    <text evidence="1 3">Belongs to the alpha-IPM synthase/homocitrate synthase family.</text>
</comment>
<dbReference type="FunFam" id="3.20.20.70:FF:000010">
    <property type="entry name" value="2-isopropylmalate synthase"/>
    <property type="match status" value="1"/>
</dbReference>
<dbReference type="NCBIfam" id="TIGR02090">
    <property type="entry name" value="LEU1_arch"/>
    <property type="match status" value="1"/>
</dbReference>
<dbReference type="Pfam" id="PF22617">
    <property type="entry name" value="HCS_D2"/>
    <property type="match status" value="1"/>
</dbReference>
<organism evidence="5 6">
    <name type="scientific">Methanocaldococcus vulcanius (strain ATCC 700851 / DSM 12094 / M7)</name>
    <name type="common">Methanococcus vulcanius</name>
    <dbReference type="NCBI Taxonomy" id="579137"/>
    <lineage>
        <taxon>Archaea</taxon>
        <taxon>Methanobacteriati</taxon>
        <taxon>Methanobacteriota</taxon>
        <taxon>Methanomada group</taxon>
        <taxon>Methanococci</taxon>
        <taxon>Methanococcales</taxon>
        <taxon>Methanocaldococcaceae</taxon>
        <taxon>Methanocaldococcus</taxon>
    </lineage>
</organism>
<protein>
    <submittedName>
        <fullName evidence="5">Isopropylmalate/citramalate/homocitrate synthase</fullName>
    </submittedName>
</protein>
<dbReference type="PROSITE" id="PS50991">
    <property type="entry name" value="PYR_CT"/>
    <property type="match status" value="1"/>
</dbReference>
<reference evidence="5" key="1">
    <citation type="submission" date="2009-10" db="EMBL/GenBank/DDBJ databases">
        <title>Complete sequence of chromosome of Methanocaldococcus vulcanius M7.</title>
        <authorList>
            <consortium name="US DOE Joint Genome Institute"/>
            <person name="Lucas S."/>
            <person name="Copeland A."/>
            <person name="Lapidus A."/>
            <person name="Glavina del Rio T."/>
            <person name="Dalin E."/>
            <person name="Tice H."/>
            <person name="Bruce D."/>
            <person name="Goodwin L."/>
            <person name="Pitluck S."/>
            <person name="Lcollab F.I."/>
            <person name="Brettin T."/>
            <person name="Detter J.C."/>
            <person name="Han C."/>
            <person name="Tapia R."/>
            <person name="Kuske C.R."/>
            <person name="Schmutz J."/>
            <person name="Larimer F."/>
            <person name="Land M."/>
            <person name="Hauser L."/>
            <person name="Kyrpides N."/>
            <person name="Ovchinikova G."/>
            <person name="Sieprawska-Lupa M."/>
            <person name="Whitman W.B."/>
            <person name="Woyke T."/>
        </authorList>
    </citation>
    <scope>NUCLEOTIDE SEQUENCE [LARGE SCALE GENOMIC DNA]</scope>
    <source>
        <strain evidence="5">M7</strain>
    </source>
</reference>
<accession>C9RDQ0</accession>
<name>C9RDQ0_METVM</name>
<evidence type="ECO:0000313" key="5">
    <source>
        <dbReference type="EMBL" id="ACX73429.1"/>
    </source>
</evidence>
<dbReference type="Pfam" id="PF00682">
    <property type="entry name" value="HMGL-like"/>
    <property type="match status" value="1"/>
</dbReference>
<evidence type="ECO:0000256" key="3">
    <source>
        <dbReference type="RuleBase" id="RU003523"/>
    </source>
</evidence>
<keyword evidence="6" id="KW-1185">Reference proteome</keyword>
<dbReference type="STRING" id="579137.Metvu_1576"/>
<dbReference type="GO" id="GO:0019752">
    <property type="term" value="P:carboxylic acid metabolic process"/>
    <property type="evidence" value="ECO:0007669"/>
    <property type="project" value="InterPro"/>
</dbReference>
<dbReference type="AlphaFoldDB" id="C9RDQ0"/>
<dbReference type="PROSITE" id="PS00816">
    <property type="entry name" value="AIPM_HOMOCIT_SYNTH_2"/>
    <property type="match status" value="1"/>
</dbReference>
<evidence type="ECO:0000256" key="2">
    <source>
        <dbReference type="ARBA" id="ARBA00022679"/>
    </source>
</evidence>
<evidence type="ECO:0000313" key="6">
    <source>
        <dbReference type="Proteomes" id="UP000002063"/>
    </source>
</evidence>
<evidence type="ECO:0000256" key="1">
    <source>
        <dbReference type="ARBA" id="ARBA00006154"/>
    </source>
</evidence>
<feature type="domain" description="Pyruvate carboxyltransferase" evidence="4">
    <location>
        <begin position="28"/>
        <end position="281"/>
    </location>
</feature>
<dbReference type="InterPro" id="IPR011830">
    <property type="entry name" value="LEU1_arch"/>
</dbReference>
<dbReference type="PANTHER" id="PTHR42880:SF2">
    <property type="entry name" value="(R)-CITRAMALATE SYNTHASE CIMA"/>
    <property type="match status" value="1"/>
</dbReference>
<dbReference type="InterPro" id="IPR000891">
    <property type="entry name" value="PYR_CT"/>
</dbReference>
<dbReference type="eggNOG" id="arCOG02092">
    <property type="taxonomic scope" value="Archaea"/>
</dbReference>
<dbReference type="PANTHER" id="PTHR42880">
    <property type="entry name" value="HOMOCITRATE SYNTHASE"/>
    <property type="match status" value="1"/>
</dbReference>